<dbReference type="EC" id="5.6.2.3" evidence="11 12"/>
<keyword evidence="9" id="KW-0413">Isomerase</keyword>
<feature type="region of interest" description="Disordered" evidence="13">
    <location>
        <begin position="23"/>
        <end position="99"/>
    </location>
</feature>
<accession>A0A0X2NK23</accession>
<evidence type="ECO:0000256" key="7">
    <source>
        <dbReference type="ARBA" id="ARBA00022840"/>
    </source>
</evidence>
<comment type="function">
    <text evidence="12">The main replicative DNA helicase, it participates in initiation and elongation during chromosome replication. Travels ahead of the DNA replisome, separating dsDNA into templates for DNA synthesis. A processive ATP-dependent 5'-3' DNA helicase it has DNA-dependent ATPase activity.</text>
</comment>
<dbReference type="InterPro" id="IPR027417">
    <property type="entry name" value="P-loop_NTPase"/>
</dbReference>
<dbReference type="SMART" id="SM00382">
    <property type="entry name" value="AAA"/>
    <property type="match status" value="1"/>
</dbReference>
<reference evidence="17" key="1">
    <citation type="submission" date="2015-11" db="EMBL/GenBank/DDBJ databases">
        <authorList>
            <person name="Dugat-Bony E."/>
        </authorList>
    </citation>
    <scope>NUCLEOTIDE SEQUENCE [LARGE SCALE GENOMIC DNA]</scope>
    <source>
        <strain evidence="17">Mu292</strain>
    </source>
</reference>
<evidence type="ECO:0000256" key="6">
    <source>
        <dbReference type="ARBA" id="ARBA00022806"/>
    </source>
</evidence>
<feature type="compositionally biased region" description="Gly residues" evidence="13">
    <location>
        <begin position="60"/>
        <end position="78"/>
    </location>
</feature>
<dbReference type="GO" id="GO:0043139">
    <property type="term" value="F:5'-3' DNA helicase activity"/>
    <property type="evidence" value="ECO:0007669"/>
    <property type="project" value="UniProtKB-EC"/>
</dbReference>
<dbReference type="CDD" id="cd00984">
    <property type="entry name" value="DnaB_C"/>
    <property type="match status" value="1"/>
</dbReference>
<dbReference type="PANTHER" id="PTHR30153">
    <property type="entry name" value="REPLICATIVE DNA HELICASE DNAB"/>
    <property type="match status" value="1"/>
</dbReference>
<keyword evidence="17" id="KW-1185">Reference proteome</keyword>
<evidence type="ECO:0000256" key="3">
    <source>
        <dbReference type="ARBA" id="ARBA00022705"/>
    </source>
</evidence>
<dbReference type="GO" id="GO:0003677">
    <property type="term" value="F:DNA binding"/>
    <property type="evidence" value="ECO:0007669"/>
    <property type="project" value="UniProtKB-UniRule"/>
</dbReference>
<evidence type="ECO:0000256" key="2">
    <source>
        <dbReference type="ARBA" id="ARBA00022515"/>
    </source>
</evidence>
<feature type="domain" description="GST N-terminal" evidence="14">
    <location>
        <begin position="328"/>
        <end position="411"/>
    </location>
</feature>
<keyword evidence="8 12" id="KW-0238">DNA-binding</keyword>
<keyword evidence="5 12" id="KW-0378">Hydrolase</keyword>
<organism evidence="16 17">
    <name type="scientific">Corynebacterium variabile</name>
    <dbReference type="NCBI Taxonomy" id="1727"/>
    <lineage>
        <taxon>Bacteria</taxon>
        <taxon>Bacillati</taxon>
        <taxon>Actinomycetota</taxon>
        <taxon>Actinomycetes</taxon>
        <taxon>Mycobacteriales</taxon>
        <taxon>Corynebacteriaceae</taxon>
        <taxon>Corynebacterium</taxon>
    </lineage>
</organism>
<dbReference type="InterPro" id="IPR004045">
    <property type="entry name" value="Glutathione_S-Trfase_N"/>
</dbReference>
<evidence type="ECO:0000313" key="16">
    <source>
        <dbReference type="EMBL" id="CUU65823.1"/>
    </source>
</evidence>
<dbReference type="GO" id="GO:1990077">
    <property type="term" value="C:primosome complex"/>
    <property type="evidence" value="ECO:0007669"/>
    <property type="project" value="UniProtKB-UniRule"/>
</dbReference>
<evidence type="ECO:0000256" key="8">
    <source>
        <dbReference type="ARBA" id="ARBA00023125"/>
    </source>
</evidence>
<evidence type="ECO:0000256" key="11">
    <source>
        <dbReference type="NCBIfam" id="TIGR00665"/>
    </source>
</evidence>
<dbReference type="InterPro" id="IPR007693">
    <property type="entry name" value="DNA_helicase_DnaB-like_N"/>
</dbReference>
<dbReference type="EMBL" id="FAUH01000006">
    <property type="protein sequence ID" value="CUU65823.1"/>
    <property type="molecule type" value="Genomic_DNA"/>
</dbReference>
<dbReference type="InterPro" id="IPR016136">
    <property type="entry name" value="DNA_helicase_N/primase_C"/>
</dbReference>
<dbReference type="GO" id="GO:0006269">
    <property type="term" value="P:DNA replication, synthesis of primer"/>
    <property type="evidence" value="ECO:0007669"/>
    <property type="project" value="UniProtKB-UniRule"/>
</dbReference>
<dbReference type="PANTHER" id="PTHR30153:SF2">
    <property type="entry name" value="REPLICATIVE DNA HELICASE"/>
    <property type="match status" value="1"/>
</dbReference>
<evidence type="ECO:0000256" key="1">
    <source>
        <dbReference type="ARBA" id="ARBA00008428"/>
    </source>
</evidence>
<gene>
    <name evidence="16" type="ORF">CVAR292_01158</name>
</gene>
<dbReference type="Pfam" id="PF00772">
    <property type="entry name" value="DnaB"/>
    <property type="match status" value="1"/>
</dbReference>
<evidence type="ECO:0000256" key="13">
    <source>
        <dbReference type="SAM" id="MobiDB-lite"/>
    </source>
</evidence>
<name>A0A0X2NK23_9CORY</name>
<dbReference type="Pfam" id="PF03796">
    <property type="entry name" value="DnaB_C"/>
    <property type="match status" value="1"/>
</dbReference>
<comment type="catalytic activity">
    <reaction evidence="10 12">
        <text>ATP + H2O = ADP + phosphate + H(+)</text>
        <dbReference type="Rhea" id="RHEA:13065"/>
        <dbReference type="ChEBI" id="CHEBI:15377"/>
        <dbReference type="ChEBI" id="CHEBI:15378"/>
        <dbReference type="ChEBI" id="CHEBI:30616"/>
        <dbReference type="ChEBI" id="CHEBI:43474"/>
        <dbReference type="ChEBI" id="CHEBI:456216"/>
        <dbReference type="EC" id="5.6.2.3"/>
    </reaction>
</comment>
<evidence type="ECO:0000256" key="10">
    <source>
        <dbReference type="ARBA" id="ARBA00048954"/>
    </source>
</evidence>
<dbReference type="PROSITE" id="PS51199">
    <property type="entry name" value="SF4_HELICASE"/>
    <property type="match status" value="1"/>
</dbReference>
<keyword evidence="6 12" id="KW-0347">Helicase</keyword>
<dbReference type="PROSITE" id="PS50404">
    <property type="entry name" value="GST_NTER"/>
    <property type="match status" value="1"/>
</dbReference>
<dbReference type="Gene3D" id="3.40.50.300">
    <property type="entry name" value="P-loop containing nucleotide triphosphate hydrolases"/>
    <property type="match status" value="1"/>
</dbReference>
<evidence type="ECO:0000256" key="9">
    <source>
        <dbReference type="ARBA" id="ARBA00023235"/>
    </source>
</evidence>
<evidence type="ECO:0000256" key="4">
    <source>
        <dbReference type="ARBA" id="ARBA00022741"/>
    </source>
</evidence>
<dbReference type="InterPro" id="IPR007694">
    <property type="entry name" value="DNA_helicase_DnaB-like_C"/>
</dbReference>
<evidence type="ECO:0000259" key="15">
    <source>
        <dbReference type="PROSITE" id="PS51199"/>
    </source>
</evidence>
<dbReference type="GO" id="GO:0016887">
    <property type="term" value="F:ATP hydrolysis activity"/>
    <property type="evidence" value="ECO:0007669"/>
    <property type="project" value="RHEA"/>
</dbReference>
<dbReference type="AlphaFoldDB" id="A0A0X2NK23"/>
<keyword evidence="2 12" id="KW-0639">Primosome</keyword>
<comment type="similarity">
    <text evidence="1 12">Belongs to the helicase family. DnaB subfamily.</text>
</comment>
<proteinExistence type="inferred from homology"/>
<dbReference type="Gene3D" id="1.10.860.10">
    <property type="entry name" value="DNAb Helicase, Chain A"/>
    <property type="match status" value="1"/>
</dbReference>
<dbReference type="GO" id="GO:0005829">
    <property type="term" value="C:cytosol"/>
    <property type="evidence" value="ECO:0007669"/>
    <property type="project" value="TreeGrafter"/>
</dbReference>
<evidence type="ECO:0000313" key="17">
    <source>
        <dbReference type="Proteomes" id="UP000182498"/>
    </source>
</evidence>
<dbReference type="SUPFAM" id="SSF52540">
    <property type="entry name" value="P-loop containing nucleoside triphosphate hydrolases"/>
    <property type="match status" value="1"/>
</dbReference>
<dbReference type="SUPFAM" id="SSF48024">
    <property type="entry name" value="N-terminal domain of DnaB helicase"/>
    <property type="match status" value="1"/>
</dbReference>
<evidence type="ECO:0000259" key="14">
    <source>
        <dbReference type="PROSITE" id="PS50404"/>
    </source>
</evidence>
<dbReference type="InterPro" id="IPR003593">
    <property type="entry name" value="AAA+_ATPase"/>
</dbReference>
<feature type="domain" description="SF4 helicase" evidence="15">
    <location>
        <begin position="274"/>
        <end position="540"/>
    </location>
</feature>
<dbReference type="FunFam" id="3.40.50.300:FF:000351">
    <property type="entry name" value="Replicative DNA helicase"/>
    <property type="match status" value="1"/>
</dbReference>
<evidence type="ECO:0000256" key="12">
    <source>
        <dbReference type="RuleBase" id="RU362085"/>
    </source>
</evidence>
<dbReference type="FunFam" id="1.10.860.10:FF:000001">
    <property type="entry name" value="Replicative DNA helicase"/>
    <property type="match status" value="1"/>
</dbReference>
<evidence type="ECO:0000256" key="5">
    <source>
        <dbReference type="ARBA" id="ARBA00022801"/>
    </source>
</evidence>
<dbReference type="NCBIfam" id="TIGR00665">
    <property type="entry name" value="DnaB"/>
    <property type="match status" value="1"/>
</dbReference>
<dbReference type="InterPro" id="IPR007692">
    <property type="entry name" value="DNA_helicase_DnaB"/>
</dbReference>
<dbReference type="Proteomes" id="UP000182498">
    <property type="component" value="Unassembled WGS sequence"/>
</dbReference>
<dbReference type="InterPro" id="IPR036185">
    <property type="entry name" value="DNA_heli_DnaB-like_N_sf"/>
</dbReference>
<keyword evidence="7 12" id="KW-0067">ATP-binding</keyword>
<protein>
    <recommendedName>
        <fullName evidence="11 12">Replicative DNA helicase</fullName>
        <ecNumber evidence="11 12">5.6.2.3</ecNumber>
    </recommendedName>
</protein>
<keyword evidence="3 12" id="KW-0235">DNA replication</keyword>
<keyword evidence="4 12" id="KW-0547">Nucleotide-binding</keyword>
<sequence>MGFCGPLVHPRARVYSGLMSAQENTGTDVPGGSSGDSFATSFGDAPLPPEPSAWDEGSGDSFGGGGGSTSGRSGGNFRGRGKGRGRGSDNVDFSGLGEPMRQMPQNVEAEQGVLGGMMLSKDAIADVVERLKPEDFYRPAHRTIYETMLELYGEGMEVDPVILGGRLDNNGLIDEVGGLPYLHELSSKVPTSANAGYYADLVAEKAVLRRLVGAGTRIVQYGYSGLEGAELESVVDRAQQEMFNITNESASEDYMVLADLLESTMDELDDLASGAGGEGGVMSGFHDLDEMTNGFRGGQMIIVAARPGVGKSTLALDFMRSVSVQQNKASVLFSLEMSKSEVMMRVFSAEAAVPLSAMRGGKMDDGQWDKLTRRVTQIENAPIFIDDSPNLTMTEIRAKARRLAQKHNLGLIVVDYLQLMSSGKKVESRQQEVSEFSRQLKLLAKEVDVPLVAISQLNRGVEARGDDALPRVSDLRESGSLEQDADIVILINRPDSQNRDHERAGEADLILAKHRGGPIGTVRVAHQLHYSRFSELSPGA</sequence>
<dbReference type="GO" id="GO:0005524">
    <property type="term" value="F:ATP binding"/>
    <property type="evidence" value="ECO:0007669"/>
    <property type="project" value="UniProtKB-UniRule"/>
</dbReference>